<sequence>MFTIEHEFDATVITLVDEGDDPRDYLQEDIKIESFEDCVVVEQLDEQTDTVQRVVFSHAQLRELAASLNLPEGVYRMKQIDTTEGDTASED</sequence>
<keyword evidence="1" id="KW-0614">Plasmid</keyword>
<dbReference type="Proteomes" id="UP001623290">
    <property type="component" value="Plasmid unnamed2"/>
</dbReference>
<accession>A0ABZ1E6L3</accession>
<reference evidence="1 2" key="1">
    <citation type="submission" date="2023-09" db="EMBL/GenBank/DDBJ databases">
        <title>Thioclava shenzhenensis sp. nov., a multidrug resistant bacteria-antagonizing species isolated from coastal seawater.</title>
        <authorList>
            <person name="Long M."/>
        </authorList>
    </citation>
    <scope>NUCLEOTIDE SEQUENCE [LARGE SCALE GENOMIC DNA]</scope>
    <source>
        <strain evidence="1 2">FTW29</strain>
        <plasmid evidence="1 2">unnamed2</plasmid>
    </source>
</reference>
<organism evidence="1 2">
    <name type="scientific">Thioclava litoralis</name>
    <dbReference type="NCBI Taxonomy" id="3076557"/>
    <lineage>
        <taxon>Bacteria</taxon>
        <taxon>Pseudomonadati</taxon>
        <taxon>Pseudomonadota</taxon>
        <taxon>Alphaproteobacteria</taxon>
        <taxon>Rhodobacterales</taxon>
        <taxon>Paracoccaceae</taxon>
        <taxon>Thioclava</taxon>
    </lineage>
</organism>
<dbReference type="EMBL" id="CP135445">
    <property type="protein sequence ID" value="WRY35739.1"/>
    <property type="molecule type" value="Genomic_DNA"/>
</dbReference>
<geneLocation type="plasmid" evidence="1 2">
    <name>unnamed2</name>
</geneLocation>
<evidence type="ECO:0000313" key="1">
    <source>
        <dbReference type="EMBL" id="WRY35739.1"/>
    </source>
</evidence>
<gene>
    <name evidence="1" type="ORF">RPE78_16025</name>
</gene>
<keyword evidence="2" id="KW-1185">Reference proteome</keyword>
<dbReference type="RefSeq" id="WP_330629482.1">
    <property type="nucleotide sequence ID" value="NZ_CP135445.1"/>
</dbReference>
<name>A0ABZ1E6L3_9RHOB</name>
<proteinExistence type="predicted"/>
<protein>
    <recommendedName>
        <fullName evidence="3">Phosphomannomutase</fullName>
    </recommendedName>
</protein>
<evidence type="ECO:0008006" key="3">
    <source>
        <dbReference type="Google" id="ProtNLM"/>
    </source>
</evidence>
<evidence type="ECO:0000313" key="2">
    <source>
        <dbReference type="Proteomes" id="UP001623290"/>
    </source>
</evidence>